<comment type="caution">
    <text evidence="1">The sequence shown here is derived from an EMBL/GenBank/DDBJ whole genome shotgun (WGS) entry which is preliminary data.</text>
</comment>
<dbReference type="EMBL" id="AMCI01000225">
    <property type="protein sequence ID" value="EJX10227.1"/>
    <property type="molecule type" value="Genomic_DNA"/>
</dbReference>
<reference evidence="1" key="1">
    <citation type="journal article" date="2012" name="PLoS ONE">
        <title>Gene sets for utilization of primary and secondary nutrition supplies in the distal gut of endangered iberian lynx.</title>
        <authorList>
            <person name="Alcaide M."/>
            <person name="Messina E."/>
            <person name="Richter M."/>
            <person name="Bargiela R."/>
            <person name="Peplies J."/>
            <person name="Huws S.A."/>
            <person name="Newbold C.J."/>
            <person name="Golyshin P.N."/>
            <person name="Simon M.A."/>
            <person name="Lopez G."/>
            <person name="Yakimov M.M."/>
            <person name="Ferrer M."/>
        </authorList>
    </citation>
    <scope>NUCLEOTIDE SEQUENCE</scope>
</reference>
<protein>
    <submittedName>
        <fullName evidence="1">Uncharacterized protein</fullName>
    </submittedName>
</protein>
<evidence type="ECO:0000313" key="1">
    <source>
        <dbReference type="EMBL" id="EJX10227.1"/>
    </source>
</evidence>
<organism evidence="1">
    <name type="scientific">gut metagenome</name>
    <dbReference type="NCBI Taxonomy" id="749906"/>
    <lineage>
        <taxon>unclassified sequences</taxon>
        <taxon>metagenomes</taxon>
        <taxon>organismal metagenomes</taxon>
    </lineage>
</organism>
<proteinExistence type="predicted"/>
<sequence>MNKGCYVNACLMAGLTGKNRLKAADECVRTLIFYVRTQGALSLAVRLFSLKA</sequence>
<name>J9GPQ9_9ZZZZ</name>
<dbReference type="AlphaFoldDB" id="J9GPQ9"/>
<gene>
    <name evidence="1" type="ORF">EVA_01651</name>
</gene>
<accession>J9GPQ9</accession>